<dbReference type="PANTHER" id="PTHR39426">
    <property type="entry name" value="HOMOLOGY TO DEATH-ON-CURING PROTEIN OF PHAGE P1"/>
    <property type="match status" value="1"/>
</dbReference>
<dbReference type="InterPro" id="IPR053737">
    <property type="entry name" value="Type_II_TA_Toxin"/>
</dbReference>
<feature type="domain" description="Fido" evidence="1">
    <location>
        <begin position="7"/>
        <end position="125"/>
    </location>
</feature>
<dbReference type="AlphaFoldDB" id="A0A1F4XTJ1"/>
<dbReference type="PANTHER" id="PTHR39426:SF1">
    <property type="entry name" value="HOMOLOGY TO DEATH-ON-CURING PROTEIN OF PHAGE P1"/>
    <property type="match status" value="1"/>
</dbReference>
<comment type="caution">
    <text evidence="2">The sequence shown here is derived from an EMBL/GenBank/DDBJ whole genome shotgun (WGS) entry which is preliminary data.</text>
</comment>
<dbReference type="NCBIfam" id="TIGR01550">
    <property type="entry name" value="DOC_P1"/>
    <property type="match status" value="1"/>
</dbReference>
<evidence type="ECO:0000313" key="3">
    <source>
        <dbReference type="Proteomes" id="UP000178091"/>
    </source>
</evidence>
<name>A0A1F4XTJ1_9BACT</name>
<dbReference type="Proteomes" id="UP000178091">
    <property type="component" value="Unassembled WGS sequence"/>
</dbReference>
<gene>
    <name evidence="2" type="ORF">A3F55_01305</name>
</gene>
<dbReference type="Pfam" id="PF02661">
    <property type="entry name" value="Fic"/>
    <property type="match status" value="1"/>
</dbReference>
<dbReference type="InterPro" id="IPR036597">
    <property type="entry name" value="Fido-like_dom_sf"/>
</dbReference>
<organism evidence="2 3">
    <name type="scientific">Candidatus Adlerbacteria bacterium RIFCSPHIGHO2_12_FULL_53_18</name>
    <dbReference type="NCBI Taxonomy" id="1797242"/>
    <lineage>
        <taxon>Bacteria</taxon>
        <taxon>Candidatus Adleribacteriota</taxon>
    </lineage>
</organism>
<accession>A0A1F4XTJ1</accession>
<dbReference type="InterPro" id="IPR006440">
    <property type="entry name" value="Doc"/>
</dbReference>
<dbReference type="SUPFAM" id="SSF140931">
    <property type="entry name" value="Fic-like"/>
    <property type="match status" value="1"/>
</dbReference>
<proteinExistence type="predicted"/>
<dbReference type="PROSITE" id="PS51459">
    <property type="entry name" value="FIDO"/>
    <property type="match status" value="1"/>
</dbReference>
<dbReference type="InterPro" id="IPR003812">
    <property type="entry name" value="Fido"/>
</dbReference>
<dbReference type="EMBL" id="MEWW01000006">
    <property type="protein sequence ID" value="OGC85005.1"/>
    <property type="molecule type" value="Genomic_DNA"/>
</dbReference>
<sequence>MMEARYVSVEAALALHATVLNLTRGTLGVRDMNGLLGSLERPKTAIGGVDMFPTLFTKAAAVIESVARNHPFIDGNKRTSYLIGTELLAINGYNLTPEQGEIEKFVLWVVIEKPTIEEIAAWLEKNSKGI</sequence>
<evidence type="ECO:0000259" key="1">
    <source>
        <dbReference type="PROSITE" id="PS51459"/>
    </source>
</evidence>
<reference evidence="2 3" key="1">
    <citation type="journal article" date="2016" name="Nat. Commun.">
        <title>Thousands of microbial genomes shed light on interconnected biogeochemical processes in an aquifer system.</title>
        <authorList>
            <person name="Anantharaman K."/>
            <person name="Brown C.T."/>
            <person name="Hug L.A."/>
            <person name="Sharon I."/>
            <person name="Castelle C.J."/>
            <person name="Probst A.J."/>
            <person name="Thomas B.C."/>
            <person name="Singh A."/>
            <person name="Wilkins M.J."/>
            <person name="Karaoz U."/>
            <person name="Brodie E.L."/>
            <person name="Williams K.H."/>
            <person name="Hubbard S.S."/>
            <person name="Banfield J.F."/>
        </authorList>
    </citation>
    <scope>NUCLEOTIDE SEQUENCE [LARGE SCALE GENOMIC DNA]</scope>
</reference>
<evidence type="ECO:0000313" key="2">
    <source>
        <dbReference type="EMBL" id="OGC85005.1"/>
    </source>
</evidence>
<protein>
    <recommendedName>
        <fullName evidence="1">Fido domain-containing protein</fullName>
    </recommendedName>
</protein>
<dbReference type="GO" id="GO:0016301">
    <property type="term" value="F:kinase activity"/>
    <property type="evidence" value="ECO:0007669"/>
    <property type="project" value="InterPro"/>
</dbReference>
<dbReference type="Gene3D" id="1.20.120.1870">
    <property type="entry name" value="Fic/DOC protein, Fido domain"/>
    <property type="match status" value="1"/>
</dbReference>